<dbReference type="GO" id="GO:0016787">
    <property type="term" value="F:hydrolase activity"/>
    <property type="evidence" value="ECO:0007669"/>
    <property type="project" value="InterPro"/>
</dbReference>
<dbReference type="EMBL" id="JASOOY020000001">
    <property type="protein sequence ID" value="MEO3715979.1"/>
    <property type="molecule type" value="Genomic_DNA"/>
</dbReference>
<keyword evidence="1" id="KW-0175">Coiled coil</keyword>
<dbReference type="Gene3D" id="3.40.50.150">
    <property type="entry name" value="Vaccinia Virus protein VP39"/>
    <property type="match status" value="1"/>
</dbReference>
<comment type="caution">
    <text evidence="4">The sequence shown here is derived from an EMBL/GenBank/DDBJ whole genome shotgun (WGS) entry which is preliminary data.</text>
</comment>
<dbReference type="SMART" id="SM00487">
    <property type="entry name" value="DEXDc"/>
    <property type="match status" value="1"/>
</dbReference>
<sequence>MFSEQSVDDLTAMVNSPAATEEYVSRAHLELARRGRFYTDGRDPDDTDLLLADAAFGRVGLDELTDDTIRQITERFELSDFTTQLTPPAREAVSALGDWAHDATDLIVADQVAENPQFYREQLRLGRTTSPFVRDALLAHLDRDELLMAWAEGHIRSTTADDDPARLLLSELPADLDDNQLQASHESLSTLRESAPIHVQPYLDELLTDAYAEIAVRADEDDTHTEATAEPDTTVEEPSSNRTADQPRSGTALSFSPPAESLAPHGAKARAHANIEAIRLLATLDEENRWPTAEEQTTLATYSGWGAADQVFRSNNDQWAREYDDLVAALPDNVSIDQLRASVTTAFYTAPGVTKAMWDVLKTAGFDRGHVLEPGSGIGGFIGAAPNAAEVTGIELDPIASRISSLLYPDATILNRDFTAVSPDTRPFDAAIGNVPFSNRDKPTDRKFNPDGLSVHNYFISKSAQLVHPGGYVALITSAHTSDAAQSAAREEIAKHADLVSAVRLPEETFRSVAGTSVISDVLVMRVREPDTDPSDLTQQWLSTNTTTIGDTQVRINDYFIANPDHIIGETSIGHNQFGNPIMRAHASEDEIAPALSTILRADIAQAVENQQGYTPLSSEASSQQRAAVESIVSDSEAPTPIPGRITYRIDDTGAYEFSQYAHQSGTWEPIRVAKNLQSEAAELIDLRDAEIALRQAYQSGTGIELAQKRLHQLYDTYVDAHGPINRFEMQAGRIPSATAQKKAYATLADDWRAANGFEPGDPLPEATETLLREQAAEPTPRKVQRHLAGLRGDASIQNVLALERFDEATGTAQKAPLFDRNPARPVTAPDHADSLADAVSITRAETGDFDLHRIAELTDSTVDEATAGLLADGLAFRNPQAPEELIERGDYLSGFVAEKLTIARLAANNDPQFRTNVAALQDVQPPEIDSFSIRPGATWVPEHYYEQFANEVFDTNHWAGLTISRDNGSWTVSVDKNYWEYGGTADMEYGLVAANNRDGSNYNFQATGRARDATNQGVACSRNDGVAIPAYKTLEAVLNLSAPKASWSKSWVEEHGGKDSSHGQATAFLARRADLLKQTFSSWIMDDPERARNVTKAYNDAFNGFVPRTYDGSARAMPGLGDTFVPYGYQRNAVERIVNEPGVLLNHVVGAGKTGTMFMGAAELKRLGLARQPWMVVPNHLADQVTREAIQWYPTANVLSAAGVSNPTERARFIAQTGADDWDLVIVPQSVFERIPVDDETQVEYLQGQIAEARHSLQQAKAIAGRERTPSVKQIEGSVKALENKLEKLLDSPTDQTLTLNQTPCDYLIVDEAHMYKNLMRSSQVSDLNHPGSKKASDLDMKLNWLRKSKAESGSHAPVVTFATGTPIANNLAEIWVMAKYLRPDICQKLEIDDINAFGATFTDQVADVEVKPSGSGLRQKVRTAYYANISELATASSLFMDVVTSDDITADLPELASGSANRVIEFDVEQEVKDFIADLGVRSDYDWDADPDRRRTSSKIGADVTGQEIDMALKIASDGRKVTLDGRLVGLTIDGPGSRVEAVSTQILDQWNQTKDRIYLNADGTTSDKPGGVQIVFCDSGTPGGANFSIYDALRDELVARGMDRSRIAFVHEWDKDKATLFQKCNDGDFDVVIGSTPKMGTGANLQRRAVALHHVDIPWKPADLTQREGRIMRQGNQNEKIEIFNYVAAGTFDAVMWQTLYRKQRFIDQFTAADRGLRQMDALDDSAAQAAAHNKAIATGDPRYVDLLNYDREVERLESLKQEWESSQASHRHAVDAANFTIRRTSQQLGQLAPHLAAADKWSQLDDSDAKTWALPTGEVMHDRAEAARALSNGLAHIAHTRSTNRQPLLTIGDVPLTARYDYGEVEVGLAGAEESVRFRVSVDEIADAVSHTTDDRVSTRAYGILTRAENRVGDIQRVAHQLTNDLDFAESELSRLKEAPAATAFAHDAALADAVTRRDDLREELNKENASEQAKRQRAERAERLRVRGREPMWTLELSPTEGYAKAVCATDDRHAVVRAAKTREAEALRANDLISDTEYEHRIRQANPGALDFADDDLDYSILDDDTLTSLAAEYPRGISPRMREEVASRGIAISSPVEGTTAAGHDRHRFLESARAAIAEVLREHHTPRVIDHSEPPTIVEQSVEENEAEF</sequence>
<dbReference type="PROSITE" id="PS51192">
    <property type="entry name" value="HELICASE_ATP_BIND_1"/>
    <property type="match status" value="1"/>
</dbReference>
<feature type="domain" description="Helicase ATP-binding" evidence="3">
    <location>
        <begin position="1135"/>
        <end position="1386"/>
    </location>
</feature>
<evidence type="ECO:0000259" key="3">
    <source>
        <dbReference type="PROSITE" id="PS51192"/>
    </source>
</evidence>
<dbReference type="InterPro" id="IPR052933">
    <property type="entry name" value="DNA_Protect_Modify"/>
</dbReference>
<keyword evidence="4" id="KW-0347">Helicase</keyword>
<feature type="region of interest" description="Disordered" evidence="2">
    <location>
        <begin position="218"/>
        <end position="268"/>
    </location>
</feature>
<reference evidence="4" key="1">
    <citation type="submission" date="2023-05" db="EMBL/GenBank/DDBJ databases">
        <authorList>
            <person name="Du J."/>
        </authorList>
    </citation>
    <scope>NUCLEOTIDE SEQUENCE</scope>
    <source>
        <strain evidence="4">UMB1064</strain>
    </source>
</reference>
<keyword evidence="4" id="KW-0067">ATP-binding</keyword>
<dbReference type="SUPFAM" id="SSF53335">
    <property type="entry name" value="S-adenosyl-L-methionine-dependent methyltransferases"/>
    <property type="match status" value="1"/>
</dbReference>
<dbReference type="PANTHER" id="PTHR41313">
    <property type="entry name" value="ADENINE-SPECIFIC METHYLTRANSFERASE"/>
    <property type="match status" value="1"/>
</dbReference>
<dbReference type="Gene3D" id="3.40.50.300">
    <property type="entry name" value="P-loop containing nucleotide triphosphate hydrolases"/>
    <property type="match status" value="2"/>
</dbReference>
<feature type="coiled-coil region" evidence="1">
    <location>
        <begin position="1909"/>
        <end position="1986"/>
    </location>
</feature>
<evidence type="ECO:0000256" key="1">
    <source>
        <dbReference type="SAM" id="Coils"/>
    </source>
</evidence>
<dbReference type="InterPro" id="IPR006935">
    <property type="entry name" value="Helicase/UvrB_N"/>
</dbReference>
<protein>
    <submittedName>
        <fullName evidence="4">DEAD/DEAH box helicase family protein</fullName>
    </submittedName>
</protein>
<gene>
    <name evidence="4" type="ORF">QP460_000005</name>
</gene>
<dbReference type="SUPFAM" id="SSF52540">
    <property type="entry name" value="P-loop containing nucleoside triphosphate hydrolases"/>
    <property type="match status" value="2"/>
</dbReference>
<accession>A0AAW9SS68</accession>
<dbReference type="GO" id="GO:0003677">
    <property type="term" value="F:DNA binding"/>
    <property type="evidence" value="ECO:0007669"/>
    <property type="project" value="InterPro"/>
</dbReference>
<keyword evidence="4" id="KW-0547">Nucleotide-binding</keyword>
<dbReference type="Pfam" id="PF04851">
    <property type="entry name" value="ResIII"/>
    <property type="match status" value="1"/>
</dbReference>
<evidence type="ECO:0000313" key="4">
    <source>
        <dbReference type="EMBL" id="MEO3715979.1"/>
    </source>
</evidence>
<dbReference type="Proteomes" id="UP001223646">
    <property type="component" value="Unassembled WGS sequence"/>
</dbReference>
<feature type="compositionally biased region" description="Polar residues" evidence="2">
    <location>
        <begin position="236"/>
        <end position="254"/>
    </location>
</feature>
<dbReference type="InterPro" id="IPR029063">
    <property type="entry name" value="SAM-dependent_MTases_sf"/>
</dbReference>
<dbReference type="GO" id="GO:0005524">
    <property type="term" value="F:ATP binding"/>
    <property type="evidence" value="ECO:0007669"/>
    <property type="project" value="InterPro"/>
</dbReference>
<name>A0AAW9SS68_CORAY</name>
<reference evidence="4" key="2">
    <citation type="submission" date="2024-05" db="EMBL/GenBank/DDBJ databases">
        <authorList>
            <person name="Wolfe A."/>
        </authorList>
    </citation>
    <scope>NUCLEOTIDE SEQUENCE</scope>
    <source>
        <strain evidence="4">UMB1064</strain>
    </source>
</reference>
<dbReference type="InterPro" id="IPR027417">
    <property type="entry name" value="P-loop_NTPase"/>
</dbReference>
<dbReference type="PRINTS" id="PR00507">
    <property type="entry name" value="N12N6MTFRASE"/>
</dbReference>
<keyword evidence="4" id="KW-0378">Hydrolase</keyword>
<evidence type="ECO:0000313" key="5">
    <source>
        <dbReference type="Proteomes" id="UP001223646"/>
    </source>
</evidence>
<dbReference type="RefSeq" id="WP_347657995.1">
    <property type="nucleotide sequence ID" value="NZ_JASOOY020000001.1"/>
</dbReference>
<dbReference type="GO" id="GO:0004386">
    <property type="term" value="F:helicase activity"/>
    <property type="evidence" value="ECO:0007669"/>
    <property type="project" value="UniProtKB-KW"/>
</dbReference>
<dbReference type="PANTHER" id="PTHR41313:SF1">
    <property type="entry name" value="DNA METHYLASE ADENINE-SPECIFIC DOMAIN-CONTAINING PROTEIN"/>
    <property type="match status" value="1"/>
</dbReference>
<dbReference type="InterPro" id="IPR014001">
    <property type="entry name" value="Helicase_ATP-bd"/>
</dbReference>
<evidence type="ECO:0000256" key="2">
    <source>
        <dbReference type="SAM" id="MobiDB-lite"/>
    </source>
</evidence>
<organism evidence="4 5">
    <name type="scientific">Corynebacterium amycolatum</name>
    <dbReference type="NCBI Taxonomy" id="43765"/>
    <lineage>
        <taxon>Bacteria</taxon>
        <taxon>Bacillati</taxon>
        <taxon>Actinomycetota</taxon>
        <taxon>Actinomycetes</taxon>
        <taxon>Mycobacteriales</taxon>
        <taxon>Corynebacteriaceae</taxon>
        <taxon>Corynebacterium</taxon>
    </lineage>
</organism>
<proteinExistence type="predicted"/>
<dbReference type="CDD" id="cd02440">
    <property type="entry name" value="AdoMet_MTases"/>
    <property type="match status" value="1"/>
</dbReference>